<dbReference type="HOGENOM" id="CLU_131684_0_0_1"/>
<reference evidence="2" key="1">
    <citation type="submission" date="2014-02" db="EMBL/GenBank/DDBJ databases">
        <title>The Genome Sequence of Trichophyton rubrum (morphotype fischeri) CBS 288.86.</title>
        <authorList>
            <consortium name="The Broad Institute Genomics Platform"/>
            <person name="Cuomo C.A."/>
            <person name="White T.C."/>
            <person name="Graser Y."/>
            <person name="Martinez-Rossi N."/>
            <person name="Heitman J."/>
            <person name="Young S.K."/>
            <person name="Zeng Q."/>
            <person name="Gargeya S."/>
            <person name="Abouelleil A."/>
            <person name="Alvarado L."/>
            <person name="Chapman S.B."/>
            <person name="Gainer-Dewar J."/>
            <person name="Goldberg J."/>
            <person name="Griggs A."/>
            <person name="Gujja S."/>
            <person name="Hansen M."/>
            <person name="Howarth C."/>
            <person name="Imamovic A."/>
            <person name="Larimer J."/>
            <person name="Martinez D."/>
            <person name="Murphy C."/>
            <person name="Pearson M.D."/>
            <person name="Persinoti G."/>
            <person name="Poon T."/>
            <person name="Priest M."/>
            <person name="Roberts A.D."/>
            <person name="Saif S."/>
            <person name="Shea T.D."/>
            <person name="Sykes S.N."/>
            <person name="Wortman J."/>
            <person name="Nusbaum C."/>
            <person name="Birren B."/>
        </authorList>
    </citation>
    <scope>NUCLEOTIDE SEQUENCE [LARGE SCALE GENOMIC DNA]</scope>
    <source>
        <strain evidence="2">CBS 288.86</strain>
    </source>
</reference>
<accession>A0A022W6M2</accession>
<feature type="transmembrane region" description="Helical" evidence="1">
    <location>
        <begin position="75"/>
        <end position="94"/>
    </location>
</feature>
<feature type="transmembrane region" description="Helical" evidence="1">
    <location>
        <begin position="12"/>
        <end position="35"/>
    </location>
</feature>
<gene>
    <name evidence="2" type="ORF">H103_03410</name>
</gene>
<dbReference type="AlphaFoldDB" id="A0A022W6M2"/>
<dbReference type="Proteomes" id="UP000023758">
    <property type="component" value="Unassembled WGS sequence"/>
</dbReference>
<evidence type="ECO:0000313" key="2">
    <source>
        <dbReference type="EMBL" id="EZF53703.1"/>
    </source>
</evidence>
<organism evidence="2">
    <name type="scientific">Trichophyton rubrum CBS 288.86</name>
    <dbReference type="NCBI Taxonomy" id="1215330"/>
    <lineage>
        <taxon>Eukaryota</taxon>
        <taxon>Fungi</taxon>
        <taxon>Dikarya</taxon>
        <taxon>Ascomycota</taxon>
        <taxon>Pezizomycotina</taxon>
        <taxon>Eurotiomycetes</taxon>
        <taxon>Eurotiomycetidae</taxon>
        <taxon>Onygenales</taxon>
        <taxon>Arthrodermataceae</taxon>
        <taxon>Trichophyton</taxon>
    </lineage>
</organism>
<keyword evidence="1" id="KW-0812">Transmembrane</keyword>
<keyword evidence="1" id="KW-1133">Transmembrane helix</keyword>
<evidence type="ECO:0000256" key="1">
    <source>
        <dbReference type="SAM" id="Phobius"/>
    </source>
</evidence>
<name>A0A022W6M2_TRIRU</name>
<protein>
    <submittedName>
        <fullName evidence="2">Uncharacterized protein</fullName>
    </submittedName>
</protein>
<proteinExistence type="predicted"/>
<dbReference type="EMBL" id="KK207810">
    <property type="protein sequence ID" value="EZF53703.1"/>
    <property type="molecule type" value="Genomic_DNA"/>
</dbReference>
<sequence>MPFHTILPYYTILYYLHFTSSVQGLAFMVNLFSFLSTGGPSSYFLPRAVSGLGEKHGRLGKVPFLGSVLLSRWDFMLYIVSICYFVPGNVYVYIPQFHIFSLFSFVFFFFFLSLSLGPLFCHI</sequence>
<keyword evidence="1" id="KW-0472">Membrane</keyword>
<feature type="transmembrane region" description="Helical" evidence="1">
    <location>
        <begin position="100"/>
        <end position="121"/>
    </location>
</feature>